<organism evidence="1 2">
    <name type="scientific">Deinococcus arenicola</name>
    <dbReference type="NCBI Taxonomy" id="2994950"/>
    <lineage>
        <taxon>Bacteria</taxon>
        <taxon>Thermotogati</taxon>
        <taxon>Deinococcota</taxon>
        <taxon>Deinococci</taxon>
        <taxon>Deinococcales</taxon>
        <taxon>Deinococcaceae</taxon>
        <taxon>Deinococcus</taxon>
    </lineage>
</organism>
<evidence type="ECO:0000313" key="1">
    <source>
        <dbReference type="EMBL" id="MDV6375548.1"/>
    </source>
</evidence>
<dbReference type="Proteomes" id="UP001276150">
    <property type="component" value="Unassembled WGS sequence"/>
</dbReference>
<dbReference type="PROSITE" id="PS51257">
    <property type="entry name" value="PROKAR_LIPOPROTEIN"/>
    <property type="match status" value="1"/>
</dbReference>
<proteinExistence type="predicted"/>
<keyword evidence="2" id="KW-1185">Reference proteome</keyword>
<gene>
    <name evidence="1" type="ORF">ORD21_13190</name>
</gene>
<reference evidence="1 2" key="1">
    <citation type="submission" date="2022-11" db="EMBL/GenBank/DDBJ databases">
        <title>Deinococcus ZS9-10, Low Temperature and Draught-tolerating, UV-resistant Bacteria from Continental Antarctica.</title>
        <authorList>
            <person name="Cheng L."/>
        </authorList>
    </citation>
    <scope>NUCLEOTIDE SEQUENCE [LARGE SCALE GENOMIC DNA]</scope>
    <source>
        <strain evidence="1 2">ZS9-10</strain>
    </source>
</reference>
<dbReference type="EMBL" id="JAPMIV010000029">
    <property type="protein sequence ID" value="MDV6375548.1"/>
    <property type="molecule type" value="Genomic_DNA"/>
</dbReference>
<dbReference type="RefSeq" id="WP_317640890.1">
    <property type="nucleotide sequence ID" value="NZ_JAPMIV010000029.1"/>
</dbReference>
<sequence>MKRAVLGLAVALLLGACGQVKQETEMRMDLLDIRSVEFPPSVVADEPLNIIVEIGRACDRAFGQFRATRTATALDLQAFTKTYAVSAPVPPCPPVIILEKHTYTDHGTPTRTDPFEVIVNGKSYGTVNIK</sequence>
<accession>A0ABU4DSZ0</accession>
<evidence type="ECO:0008006" key="3">
    <source>
        <dbReference type="Google" id="ProtNLM"/>
    </source>
</evidence>
<evidence type="ECO:0000313" key="2">
    <source>
        <dbReference type="Proteomes" id="UP001276150"/>
    </source>
</evidence>
<name>A0ABU4DSZ0_9DEIO</name>
<protein>
    <recommendedName>
        <fullName evidence="3">Lipoprotein</fullName>
    </recommendedName>
</protein>
<comment type="caution">
    <text evidence="1">The sequence shown here is derived from an EMBL/GenBank/DDBJ whole genome shotgun (WGS) entry which is preliminary data.</text>
</comment>